<proteinExistence type="predicted"/>
<reference evidence="2" key="1">
    <citation type="journal article" date="2020" name="J Insects Food Feed">
        <title>The yellow mealworm (Tenebrio molitor) genome: a resource for the emerging insects as food and feed industry.</title>
        <authorList>
            <person name="Eriksson T."/>
            <person name="Andere A."/>
            <person name="Kelstrup H."/>
            <person name="Emery V."/>
            <person name="Picard C."/>
        </authorList>
    </citation>
    <scope>NUCLEOTIDE SEQUENCE</scope>
    <source>
        <strain evidence="2">Stoneville</strain>
        <tissue evidence="2">Whole head</tissue>
    </source>
</reference>
<evidence type="ECO:0000313" key="2">
    <source>
        <dbReference type="EMBL" id="KAH0812991.1"/>
    </source>
</evidence>
<dbReference type="Pfam" id="PF14223">
    <property type="entry name" value="Retrotran_gag_2"/>
    <property type="match status" value="1"/>
</dbReference>
<feature type="region of interest" description="Disordered" evidence="1">
    <location>
        <begin position="160"/>
        <end position="204"/>
    </location>
</feature>
<feature type="region of interest" description="Disordered" evidence="1">
    <location>
        <begin position="81"/>
        <end position="107"/>
    </location>
</feature>
<dbReference type="AlphaFoldDB" id="A0A8J6LH22"/>
<organism evidence="2 3">
    <name type="scientific">Tenebrio molitor</name>
    <name type="common">Yellow mealworm beetle</name>
    <dbReference type="NCBI Taxonomy" id="7067"/>
    <lineage>
        <taxon>Eukaryota</taxon>
        <taxon>Metazoa</taxon>
        <taxon>Ecdysozoa</taxon>
        <taxon>Arthropoda</taxon>
        <taxon>Hexapoda</taxon>
        <taxon>Insecta</taxon>
        <taxon>Pterygota</taxon>
        <taxon>Neoptera</taxon>
        <taxon>Endopterygota</taxon>
        <taxon>Coleoptera</taxon>
        <taxon>Polyphaga</taxon>
        <taxon>Cucujiformia</taxon>
        <taxon>Tenebrionidae</taxon>
        <taxon>Tenebrio</taxon>
    </lineage>
</organism>
<reference evidence="2" key="2">
    <citation type="submission" date="2021-08" db="EMBL/GenBank/DDBJ databases">
        <authorList>
            <person name="Eriksson T."/>
        </authorList>
    </citation>
    <scope>NUCLEOTIDE SEQUENCE</scope>
    <source>
        <strain evidence="2">Stoneville</strain>
        <tissue evidence="2">Whole head</tissue>
    </source>
</reference>
<keyword evidence="3" id="KW-1185">Reference proteome</keyword>
<feature type="compositionally biased region" description="Basic and acidic residues" evidence="1">
    <location>
        <begin position="195"/>
        <end position="204"/>
    </location>
</feature>
<sequence>MCVASVSRMDLLSKNNYNTWKMQMEALLINYDAWDYANGVYVKATAETSQIRNNFEYLPIGIEASCYATFDRGLAQAEKVGVRGGPTSQGSMDPGRAPRWSSAHRPRGVPVMKMTPLQASNLKQEDNLRPQKLYHTANDTAKKKVRLFLPTTTCLIRLRVVGPDESRAPRPDPSDEGKDDTSPGNTPTRLQKGRISNERGVDSEEQHTGCFGFYLHRSPNDPTRNARWRLPVPTTQVPQVLVKNVIPLVLWKRMARTSTDILKNEYQYKGPARKATLLKQLTLKRMDEGDDVRAHLNGFFDAVDKLAEMDVEINPNLELEEKISMEAPKELEKFLEEISESEGNSSTGLKAKKPNGLSRDDGKRPDGMTLVPWIKGQPLVWDVTVVDTLADSYVLKSSEVSGFAAEMACKRKHSKYSSIISSNYVFKGLAFETLGPWCKEAIDFINVIGNRLIAESGDSKSKKFLFERISLAIQRGNAASIRGTFPDSAILSEIFVL</sequence>
<evidence type="ECO:0000256" key="1">
    <source>
        <dbReference type="SAM" id="MobiDB-lite"/>
    </source>
</evidence>
<gene>
    <name evidence="2" type="ORF">GEV33_009800</name>
</gene>
<name>A0A8J6LH22_TENMO</name>
<accession>A0A8J6LH22</accession>
<feature type="compositionally biased region" description="Basic and acidic residues" evidence="1">
    <location>
        <begin position="162"/>
        <end position="181"/>
    </location>
</feature>
<comment type="caution">
    <text evidence="2">The sequence shown here is derived from an EMBL/GenBank/DDBJ whole genome shotgun (WGS) entry which is preliminary data.</text>
</comment>
<dbReference type="Proteomes" id="UP000719412">
    <property type="component" value="Unassembled WGS sequence"/>
</dbReference>
<feature type="region of interest" description="Disordered" evidence="1">
    <location>
        <begin position="337"/>
        <end position="364"/>
    </location>
</feature>
<dbReference type="EMBL" id="JABDTM020025653">
    <property type="protein sequence ID" value="KAH0812991.1"/>
    <property type="molecule type" value="Genomic_DNA"/>
</dbReference>
<protein>
    <recommendedName>
        <fullName evidence="4">DUF4219 domain-containing protein</fullName>
    </recommendedName>
</protein>
<evidence type="ECO:0000313" key="3">
    <source>
        <dbReference type="Proteomes" id="UP000719412"/>
    </source>
</evidence>
<evidence type="ECO:0008006" key="4">
    <source>
        <dbReference type="Google" id="ProtNLM"/>
    </source>
</evidence>